<keyword evidence="4" id="KW-0378">Hydrolase</keyword>
<proteinExistence type="predicted"/>
<evidence type="ECO:0000259" key="6">
    <source>
        <dbReference type="SMART" id="SM00478"/>
    </source>
</evidence>
<evidence type="ECO:0000256" key="4">
    <source>
        <dbReference type="ARBA" id="ARBA00022801"/>
    </source>
</evidence>
<reference evidence="7 8" key="1">
    <citation type="submission" date="2011-07" db="EMBL/GenBank/DDBJ databases">
        <title>The complete genome of chromosome of Emticicia oligotrophica DSM 17448.</title>
        <authorList>
            <consortium name="US DOE Joint Genome Institute (JGI-PGF)"/>
            <person name="Lucas S."/>
            <person name="Han J."/>
            <person name="Lapidus A."/>
            <person name="Bruce D."/>
            <person name="Goodwin L."/>
            <person name="Pitluck S."/>
            <person name="Peters L."/>
            <person name="Kyrpides N."/>
            <person name="Mavromatis K."/>
            <person name="Ivanova N."/>
            <person name="Ovchinnikova G."/>
            <person name="Teshima H."/>
            <person name="Detter J.C."/>
            <person name="Tapia R."/>
            <person name="Han C."/>
            <person name="Land M."/>
            <person name="Hauser L."/>
            <person name="Markowitz V."/>
            <person name="Cheng J.-F."/>
            <person name="Hugenholtz P."/>
            <person name="Woyke T."/>
            <person name="Wu D."/>
            <person name="Tindall B."/>
            <person name="Pomrenke H."/>
            <person name="Brambilla E."/>
            <person name="Klenk H.-P."/>
            <person name="Eisen J.A."/>
        </authorList>
    </citation>
    <scope>NUCLEOTIDE SEQUENCE [LARGE SCALE GENOMIC DNA]</scope>
    <source>
        <strain evidence="7 8">DSM 17448</strain>
    </source>
</reference>
<gene>
    <name evidence="7" type="ordered locus">Emtol_1742</name>
</gene>
<evidence type="ECO:0000256" key="2">
    <source>
        <dbReference type="ARBA" id="ARBA00012000"/>
    </source>
</evidence>
<keyword evidence="3" id="KW-0227">DNA damage</keyword>
<dbReference type="PANTHER" id="PTHR43003:SF12">
    <property type="entry name" value="DNA-3-METHYLADENINE GLYCOSYLASE"/>
    <property type="match status" value="1"/>
</dbReference>
<evidence type="ECO:0000256" key="5">
    <source>
        <dbReference type="ARBA" id="ARBA00023204"/>
    </source>
</evidence>
<dbReference type="InterPro" id="IPR012904">
    <property type="entry name" value="OGG_N"/>
</dbReference>
<sequence>MQVLSPFTVFNHEQILKFLNRNERECLHKVIDKEVFRVIRFQNELILFSIRLEGNLQISVHNIPSKQEIAEAITKYVKQWFDLDTNLEAFYQSIEADTILSKLCQKYHGLRLIGMPDLFESLIWSIIGQQINLTFAYILKERLVHNFGESVDFHGQYFYALPTPQRLAQLSIEDLRPLQFSTRKAEYIINIAKAFAEGQFSTEKLQNLSFDEIRSELIKIKGIGNWTANYSMMKSLRYYDAFPIEDVGLQNAVKNHYLLDSKPTMIQLNEMAKHWKGWKGYATFYFWHSLLE</sequence>
<dbReference type="InterPro" id="IPR003265">
    <property type="entry name" value="HhH-GPD_domain"/>
</dbReference>
<dbReference type="InterPro" id="IPR023170">
    <property type="entry name" value="HhH_base_excis_C"/>
</dbReference>
<dbReference type="EC" id="3.2.2.21" evidence="2"/>
<comment type="catalytic activity">
    <reaction evidence="1">
        <text>Hydrolysis of alkylated DNA, releasing 3-methyladenine, 3-methylguanine, 7-methylguanine and 7-methyladenine.</text>
        <dbReference type="EC" id="3.2.2.21"/>
    </reaction>
</comment>
<dbReference type="PANTHER" id="PTHR43003">
    <property type="entry name" value="DNA-3-METHYLADENINE GLYCOSYLASE"/>
    <property type="match status" value="1"/>
</dbReference>
<dbReference type="SMART" id="SM00478">
    <property type="entry name" value="ENDO3c"/>
    <property type="match status" value="1"/>
</dbReference>
<dbReference type="Gene3D" id="3.30.310.20">
    <property type="entry name" value="DNA-3-methyladenine glycosylase AlkA, N-terminal domain"/>
    <property type="match status" value="1"/>
</dbReference>
<feature type="domain" description="HhH-GPD" evidence="6">
    <location>
        <begin position="127"/>
        <end position="291"/>
    </location>
</feature>
<dbReference type="Gene3D" id="1.10.340.30">
    <property type="entry name" value="Hypothetical protein, domain 2"/>
    <property type="match status" value="1"/>
</dbReference>
<dbReference type="EMBL" id="CP002961">
    <property type="protein sequence ID" value="AFK02884.1"/>
    <property type="molecule type" value="Genomic_DNA"/>
</dbReference>
<dbReference type="InterPro" id="IPR037046">
    <property type="entry name" value="AlkA_N_sf"/>
</dbReference>
<dbReference type="RefSeq" id="WP_015028584.1">
    <property type="nucleotide sequence ID" value="NC_018748.1"/>
</dbReference>
<protein>
    <recommendedName>
        <fullName evidence="2">DNA-3-methyladenine glycosylase II</fullName>
        <ecNumber evidence="2">3.2.2.21</ecNumber>
    </recommendedName>
</protein>
<dbReference type="Gene3D" id="1.10.1670.10">
    <property type="entry name" value="Helix-hairpin-Helix base-excision DNA repair enzymes (C-terminal)"/>
    <property type="match status" value="1"/>
</dbReference>
<keyword evidence="8" id="KW-1185">Reference proteome</keyword>
<dbReference type="InterPro" id="IPR051912">
    <property type="entry name" value="Alkylbase_DNA_Glycosylase/TA"/>
</dbReference>
<accession>A0ABM5N0A3</accession>
<evidence type="ECO:0000313" key="8">
    <source>
        <dbReference type="Proteomes" id="UP000002875"/>
    </source>
</evidence>
<dbReference type="InterPro" id="IPR011257">
    <property type="entry name" value="DNA_glycosylase"/>
</dbReference>
<dbReference type="CDD" id="cd00056">
    <property type="entry name" value="ENDO3c"/>
    <property type="match status" value="1"/>
</dbReference>
<organism evidence="7 8">
    <name type="scientific">Emticicia oligotrophica (strain DSM 17448 / CIP 109782 / MTCC 6937 / GPTSA100-15)</name>
    <dbReference type="NCBI Taxonomy" id="929562"/>
    <lineage>
        <taxon>Bacteria</taxon>
        <taxon>Pseudomonadati</taxon>
        <taxon>Bacteroidota</taxon>
        <taxon>Cytophagia</taxon>
        <taxon>Cytophagales</taxon>
        <taxon>Leadbetterellaceae</taxon>
        <taxon>Emticicia</taxon>
    </lineage>
</organism>
<evidence type="ECO:0000313" key="7">
    <source>
        <dbReference type="EMBL" id="AFK02884.1"/>
    </source>
</evidence>
<dbReference type="Proteomes" id="UP000002875">
    <property type="component" value="Chromosome"/>
</dbReference>
<name>A0ABM5N0A3_EMTOG</name>
<dbReference type="Pfam" id="PF07934">
    <property type="entry name" value="OGG_N"/>
    <property type="match status" value="1"/>
</dbReference>
<evidence type="ECO:0000256" key="3">
    <source>
        <dbReference type="ARBA" id="ARBA00022763"/>
    </source>
</evidence>
<evidence type="ECO:0000256" key="1">
    <source>
        <dbReference type="ARBA" id="ARBA00000086"/>
    </source>
</evidence>
<dbReference type="Pfam" id="PF00730">
    <property type="entry name" value="HhH-GPD"/>
    <property type="match status" value="1"/>
</dbReference>
<keyword evidence="5" id="KW-0234">DNA repair</keyword>
<dbReference type="SUPFAM" id="SSF48150">
    <property type="entry name" value="DNA-glycosylase"/>
    <property type="match status" value="1"/>
</dbReference>